<proteinExistence type="predicted"/>
<dbReference type="EMBL" id="MWBQ01000018">
    <property type="protein sequence ID" value="OQA61435.1"/>
    <property type="molecule type" value="Genomic_DNA"/>
</dbReference>
<organism evidence="2">
    <name type="scientific">Candidatus Atribacter allofermentans</name>
    <dbReference type="NCBI Taxonomy" id="1852833"/>
    <lineage>
        <taxon>Bacteria</taxon>
        <taxon>Pseudomonadati</taxon>
        <taxon>Atribacterota</taxon>
        <taxon>Atribacteria</taxon>
        <taxon>Atribacterales</taxon>
        <taxon>Atribacteraceae</taxon>
        <taxon>Atribacter</taxon>
    </lineage>
</organism>
<dbReference type="AlphaFoldDB" id="A0A1V5T3U8"/>
<evidence type="ECO:0000256" key="1">
    <source>
        <dbReference type="SAM" id="MobiDB-lite"/>
    </source>
</evidence>
<protein>
    <recommendedName>
        <fullName evidence="3">Portal protein</fullName>
    </recommendedName>
</protein>
<evidence type="ECO:0008006" key="3">
    <source>
        <dbReference type="Google" id="ProtNLM"/>
    </source>
</evidence>
<dbReference type="Proteomes" id="UP000485569">
    <property type="component" value="Unassembled WGS sequence"/>
</dbReference>
<reference evidence="2" key="1">
    <citation type="submission" date="2017-02" db="EMBL/GenBank/DDBJ databases">
        <title>Delving into the versatile metabolic prowess of the omnipresent phylum Bacteroidetes.</title>
        <authorList>
            <person name="Nobu M.K."/>
            <person name="Mei R."/>
            <person name="Narihiro T."/>
            <person name="Kuroda K."/>
            <person name="Liu W.-T."/>
        </authorList>
    </citation>
    <scope>NUCLEOTIDE SEQUENCE</scope>
    <source>
        <strain evidence="2">ADurb.Bin276</strain>
    </source>
</reference>
<feature type="region of interest" description="Disordered" evidence="1">
    <location>
        <begin position="649"/>
        <end position="672"/>
    </location>
</feature>
<sequence>MKELYSENPLKAFGACQELFTDYQAYMKSWSLIARRSVAFANGDQNPSTYGASSIIVNNQPVTNYKFEQEFLGYQTNEIEPIVRTLQSYMTRSRPSVVAENDGNDESAKAIAKVSEDVLNAKYELDNEFLRSREASFWLLTIGNVFGKDYWDYNSGTYVNKFNEMTGQWEQSNETTGNNSVGILTPFHMILDHSVLDFEKQPYVGDQYVVDVDWARQAFDIDLPGYTGKASKIAESDTMTDVMMTLEGMKFNVPYLSRNSRDTSAARNKTLIKELFVRPNKDFPKGRMIIFAGDEIVYISDAETGSPYFMPFERTMWHPYTFMKFEEYVGRFLGKSLVEQLVPIQMRINEINKTILLNANTIAKPNIFYPEKSIKTGVWDGSGSKMIPYKPGIGAPMPFNGIPLPEQFFKEKQLLIDQMVRIAGTNFVMQGQTPTGVTAAAAIQMLLENSNTQYSDLMGSWEYFHQQRFQKKLRLLHRFMRYPDPALRKKLSLMSQDSFRYQKEDFIGAEDLSDGLNIEIERGSMIPKNESVKKKSYIDLIQTGILGPGLVEDSPRGQKMRDDLVKKLDLEPLENEQSVELKKALWENGNMAMGQPMPISELDEHGLHISAHKLQAQDPNFIESKPPEIIELMKQHIAEHQQQLDLQMEQQQQAQMEQQMMMAQQGGQPQAA</sequence>
<name>A0A1V5T3U8_9BACT</name>
<comment type="caution">
    <text evidence="2">The sequence shown here is derived from an EMBL/GenBank/DDBJ whole genome shotgun (WGS) entry which is preliminary data.</text>
</comment>
<gene>
    <name evidence="2" type="ORF">BWY41_00115</name>
</gene>
<accession>A0A1V5T3U8</accession>
<evidence type="ECO:0000313" key="2">
    <source>
        <dbReference type="EMBL" id="OQA61435.1"/>
    </source>
</evidence>